<dbReference type="InterPro" id="IPR011109">
    <property type="entry name" value="DNA_bind_recombinase_dom"/>
</dbReference>
<dbReference type="Gene3D" id="3.90.1750.20">
    <property type="entry name" value="Putative Large Serine Recombinase, Chain B, Domain 2"/>
    <property type="match status" value="1"/>
</dbReference>
<evidence type="ECO:0000313" key="2">
    <source>
        <dbReference type="EMBL" id="MEJ6497079.1"/>
    </source>
</evidence>
<dbReference type="InterPro" id="IPR050639">
    <property type="entry name" value="SSR_resolvase"/>
</dbReference>
<evidence type="ECO:0000313" key="3">
    <source>
        <dbReference type="Proteomes" id="UP001377972"/>
    </source>
</evidence>
<dbReference type="PROSITE" id="PS51737">
    <property type="entry name" value="RECOMBINASE_DNA_BIND"/>
    <property type="match status" value="1"/>
</dbReference>
<proteinExistence type="predicted"/>
<comment type="caution">
    <text evidence="2">The sequence shown here is derived from an EMBL/GenBank/DDBJ whole genome shotgun (WGS) entry which is preliminary data.</text>
</comment>
<dbReference type="PANTHER" id="PTHR30461:SF23">
    <property type="entry name" value="DNA RECOMBINASE-RELATED"/>
    <property type="match status" value="1"/>
</dbReference>
<evidence type="ECO:0000259" key="1">
    <source>
        <dbReference type="PROSITE" id="PS51737"/>
    </source>
</evidence>
<sequence>MIIKKIFDLSLRGHQGKPLGVVEIAKYLNQNALFHKGKKWSKNKVHNTLINSLYMGQGRFRKGRSDEIVIQEPPIVEDEVFKKVQKGLGERQLKNTESKGKQSKLMLTGILKCNKCKKIT</sequence>
<dbReference type="PANTHER" id="PTHR30461">
    <property type="entry name" value="DNA-INVERTASE FROM LAMBDOID PROPHAGE"/>
    <property type="match status" value="1"/>
</dbReference>
<dbReference type="EMBL" id="JAQPZS010000012">
    <property type="protein sequence ID" value="MEJ6497079.1"/>
    <property type="molecule type" value="Genomic_DNA"/>
</dbReference>
<organism evidence="2 3">
    <name type="scientific">Pseudoalteromonas lipolytica</name>
    <dbReference type="NCBI Taxonomy" id="570156"/>
    <lineage>
        <taxon>Bacteria</taxon>
        <taxon>Pseudomonadati</taxon>
        <taxon>Pseudomonadota</taxon>
        <taxon>Gammaproteobacteria</taxon>
        <taxon>Alteromonadales</taxon>
        <taxon>Pseudoalteromonadaceae</taxon>
        <taxon>Pseudoalteromonas</taxon>
    </lineage>
</organism>
<keyword evidence="3" id="KW-1185">Reference proteome</keyword>
<dbReference type="Proteomes" id="UP001377972">
    <property type="component" value="Unassembled WGS sequence"/>
</dbReference>
<feature type="domain" description="Recombinase" evidence="1">
    <location>
        <begin position="1"/>
        <end position="94"/>
    </location>
</feature>
<protein>
    <submittedName>
        <fullName evidence="2">Recombinase family protein</fullName>
    </submittedName>
</protein>
<dbReference type="InterPro" id="IPR038109">
    <property type="entry name" value="DNA_bind_recomb_sf"/>
</dbReference>
<accession>A0ABU8SVN1</accession>
<name>A0ABU8SVN1_9GAMM</name>
<gene>
    <name evidence="2" type="ORF">PQI24_13605</name>
</gene>
<reference evidence="2 3" key="1">
    <citation type="submission" date="2023-01" db="EMBL/GenBank/DDBJ databases">
        <title>Trichodesmium-associated heterotrophic epibiont bacteria.</title>
        <authorList>
            <person name="Cleveland C.S."/>
            <person name="Webb E.A."/>
        </authorList>
    </citation>
    <scope>NUCLEOTIDE SEQUENCE [LARGE SCALE GENOMIC DNA]</scope>
    <source>
        <strain evidence="2 3">USCH2</strain>
    </source>
</reference>
<dbReference type="Pfam" id="PF07508">
    <property type="entry name" value="Recombinase"/>
    <property type="match status" value="1"/>
</dbReference>